<dbReference type="Proteomes" id="UP000094828">
    <property type="component" value="Unassembled WGS sequence"/>
</dbReference>
<dbReference type="InterPro" id="IPR050469">
    <property type="entry name" value="Diguanylate_Cyclase"/>
</dbReference>
<dbReference type="AlphaFoldDB" id="A0A1C3EAB9"/>
<proteinExistence type="predicted"/>
<dbReference type="InterPro" id="IPR013976">
    <property type="entry name" value="HDOD"/>
</dbReference>
<accession>A0A1C3EAB9</accession>
<protein>
    <recommendedName>
        <fullName evidence="1">diguanylate cyclase</fullName>
        <ecNumber evidence="1">2.7.7.65</ecNumber>
    </recommendedName>
</protein>
<dbReference type="PROSITE" id="PS50887">
    <property type="entry name" value="GGDEF"/>
    <property type="match status" value="1"/>
</dbReference>
<dbReference type="InterPro" id="IPR043128">
    <property type="entry name" value="Rev_trsase/Diguanyl_cyclase"/>
</dbReference>
<dbReference type="PANTHER" id="PTHR45138:SF9">
    <property type="entry name" value="DIGUANYLATE CYCLASE DGCM-RELATED"/>
    <property type="match status" value="1"/>
</dbReference>
<feature type="domain" description="HDOD" evidence="4">
    <location>
        <begin position="13"/>
        <end position="208"/>
    </location>
</feature>
<comment type="caution">
    <text evidence="5">The sequence shown here is derived from an EMBL/GenBank/DDBJ whole genome shotgun (WGS) entry which is preliminary data.</text>
</comment>
<dbReference type="CDD" id="cd01949">
    <property type="entry name" value="GGDEF"/>
    <property type="match status" value="1"/>
</dbReference>
<dbReference type="RefSeq" id="WP_068848716.1">
    <property type="nucleotide sequence ID" value="NZ_LYDR01000113.1"/>
</dbReference>
<dbReference type="EMBL" id="LYDR01000113">
    <property type="protein sequence ID" value="ODA30186.1"/>
    <property type="molecule type" value="Genomic_DNA"/>
</dbReference>
<dbReference type="SUPFAM" id="SSF109604">
    <property type="entry name" value="HD-domain/PDEase-like"/>
    <property type="match status" value="1"/>
</dbReference>
<evidence type="ECO:0000313" key="5">
    <source>
        <dbReference type="EMBL" id="ODA30186.1"/>
    </source>
</evidence>
<dbReference type="GO" id="GO:1902201">
    <property type="term" value="P:negative regulation of bacterial-type flagellum-dependent cell motility"/>
    <property type="evidence" value="ECO:0007669"/>
    <property type="project" value="TreeGrafter"/>
</dbReference>
<dbReference type="EC" id="2.7.7.65" evidence="1"/>
<evidence type="ECO:0000313" key="6">
    <source>
        <dbReference type="Proteomes" id="UP000094828"/>
    </source>
</evidence>
<dbReference type="NCBIfam" id="TIGR00254">
    <property type="entry name" value="GGDEF"/>
    <property type="match status" value="1"/>
</dbReference>
<dbReference type="FunFam" id="3.30.70.270:FF:000001">
    <property type="entry name" value="Diguanylate cyclase domain protein"/>
    <property type="match status" value="1"/>
</dbReference>
<evidence type="ECO:0000259" key="4">
    <source>
        <dbReference type="PROSITE" id="PS51833"/>
    </source>
</evidence>
<dbReference type="GO" id="GO:0052621">
    <property type="term" value="F:diguanylate cyclase activity"/>
    <property type="evidence" value="ECO:0007669"/>
    <property type="project" value="UniProtKB-EC"/>
</dbReference>
<dbReference type="Gene3D" id="3.30.70.270">
    <property type="match status" value="1"/>
</dbReference>
<dbReference type="GO" id="GO:0043709">
    <property type="term" value="P:cell adhesion involved in single-species biofilm formation"/>
    <property type="evidence" value="ECO:0007669"/>
    <property type="project" value="TreeGrafter"/>
</dbReference>
<dbReference type="Gene3D" id="1.10.3210.10">
    <property type="entry name" value="Hypothetical protein af1432"/>
    <property type="match status" value="1"/>
</dbReference>
<gene>
    <name evidence="5" type="ORF">A6X21_06060</name>
</gene>
<organism evidence="5 6">
    <name type="scientific">Planctopirus hydrillae</name>
    <dbReference type="NCBI Taxonomy" id="1841610"/>
    <lineage>
        <taxon>Bacteria</taxon>
        <taxon>Pseudomonadati</taxon>
        <taxon>Planctomycetota</taxon>
        <taxon>Planctomycetia</taxon>
        <taxon>Planctomycetales</taxon>
        <taxon>Planctomycetaceae</taxon>
        <taxon>Planctopirus</taxon>
    </lineage>
</organism>
<dbReference type="InterPro" id="IPR029787">
    <property type="entry name" value="Nucleotide_cyclase"/>
</dbReference>
<feature type="domain" description="GGDEF" evidence="3">
    <location>
        <begin position="372"/>
        <end position="508"/>
    </location>
</feature>
<dbReference type="STRING" id="1841610.A6X21_06060"/>
<keyword evidence="6" id="KW-1185">Reference proteome</keyword>
<dbReference type="InterPro" id="IPR000160">
    <property type="entry name" value="GGDEF_dom"/>
</dbReference>
<dbReference type="Pfam" id="PF08668">
    <property type="entry name" value="HDOD"/>
    <property type="match status" value="1"/>
</dbReference>
<dbReference type="SMART" id="SM00267">
    <property type="entry name" value="GGDEF"/>
    <property type="match status" value="1"/>
</dbReference>
<dbReference type="PANTHER" id="PTHR45138">
    <property type="entry name" value="REGULATORY COMPONENTS OF SENSORY TRANSDUCTION SYSTEM"/>
    <property type="match status" value="1"/>
</dbReference>
<dbReference type="OrthoDB" id="243535at2"/>
<dbReference type="GO" id="GO:0005886">
    <property type="term" value="C:plasma membrane"/>
    <property type="evidence" value="ECO:0007669"/>
    <property type="project" value="TreeGrafter"/>
</dbReference>
<comment type="catalytic activity">
    <reaction evidence="2">
        <text>2 GTP = 3',3'-c-di-GMP + 2 diphosphate</text>
        <dbReference type="Rhea" id="RHEA:24898"/>
        <dbReference type="ChEBI" id="CHEBI:33019"/>
        <dbReference type="ChEBI" id="CHEBI:37565"/>
        <dbReference type="ChEBI" id="CHEBI:58805"/>
        <dbReference type="EC" id="2.7.7.65"/>
    </reaction>
</comment>
<name>A0A1C3EAB9_9PLAN</name>
<dbReference type="SUPFAM" id="SSF55073">
    <property type="entry name" value="Nucleotide cyclase"/>
    <property type="match status" value="1"/>
</dbReference>
<evidence type="ECO:0000259" key="3">
    <source>
        <dbReference type="PROSITE" id="PS50887"/>
    </source>
</evidence>
<sequence length="650" mass="72379">MIPVERIWNSAQLPTLPAVAVRLLEIVRDPESEIRDVVETIKLDPAISAKLVKAANASYFGVRSEVKAMDRAVSILGTTVATSLALSFSLTDESLQTGPKAEHYRNFWVHSVVQAATAELIGQKLEPAQRGEYFLTGLLLELGRLAMLKTIPNEYIAVLEEAKLPGNTLSQLEEAHLGFTHVQIAQQMMTLWKLPEGIIHAAAFHHAPLEKVLELGTDPNARLLNAMAFSAAAADYFCTANKGLALHSLREISSHCLEMTEDDLVVFLGNIEERCRQAAELFNVSLSHLQSSADLMIQANEQLVQLALREHVASTQASIRQHVAEQEKRELETRNRELQQQALHDPLTGVHNRKFFDEVLLREVHRCVRAAQPLAVIFIDVDHFKNVNDTFGHQFGDQVLKRVAQIFSETVRVADTLARFGGEEFVVLVSQPSEKGVERLAERIRENVEKEAFRFGSTPVKITVSVGAAIAIPRRGETGIGDRLIAVADECLYEAKRNGRNRTIVRHVMDERDRQLQQLITQTRFSRWLVQQRLLDVPSISRVLLDCQTPHVQCGELAVRMGYLDIAELHSILKHQEVTGDRFCAVAVRLGLMTATETVFVLATQQEDPRTVMGALVRTGLLAPDAASGALEDYTRMIAPPAKHRVMAFA</sequence>
<evidence type="ECO:0000256" key="2">
    <source>
        <dbReference type="ARBA" id="ARBA00034247"/>
    </source>
</evidence>
<dbReference type="Pfam" id="PF00990">
    <property type="entry name" value="GGDEF"/>
    <property type="match status" value="1"/>
</dbReference>
<evidence type="ECO:0000256" key="1">
    <source>
        <dbReference type="ARBA" id="ARBA00012528"/>
    </source>
</evidence>
<reference evidence="5 6" key="1">
    <citation type="submission" date="2016-05" db="EMBL/GenBank/DDBJ databases">
        <title>Genomic and physiological characterization of Planctopirus sp. isolated from fresh water lake.</title>
        <authorList>
            <person name="Subhash Y."/>
            <person name="Ramana C."/>
        </authorList>
    </citation>
    <scope>NUCLEOTIDE SEQUENCE [LARGE SCALE GENOMIC DNA]</scope>
    <source>
        <strain evidence="5 6">JC280</strain>
    </source>
</reference>
<dbReference type="PROSITE" id="PS51833">
    <property type="entry name" value="HDOD"/>
    <property type="match status" value="1"/>
</dbReference>